<accession>A0A7W6M788</accession>
<comment type="caution">
    <text evidence="4">The sequence shown here is derived from an EMBL/GenBank/DDBJ whole genome shotgun (WGS) entry which is preliminary data.</text>
</comment>
<dbReference type="SUPFAM" id="SSF53474">
    <property type="entry name" value="alpha/beta-Hydrolases"/>
    <property type="match status" value="1"/>
</dbReference>
<evidence type="ECO:0000313" key="5">
    <source>
        <dbReference type="Proteomes" id="UP000565745"/>
    </source>
</evidence>
<keyword evidence="2" id="KW-0378">Hydrolase</keyword>
<name>A0A7W6M788_9RHOB</name>
<dbReference type="Gene3D" id="3.40.50.1820">
    <property type="entry name" value="alpha/beta hydrolase"/>
    <property type="match status" value="1"/>
</dbReference>
<dbReference type="InterPro" id="IPR000073">
    <property type="entry name" value="AB_hydrolase_1"/>
</dbReference>
<dbReference type="PRINTS" id="PR00111">
    <property type="entry name" value="ABHYDROLASE"/>
</dbReference>
<protein>
    <submittedName>
        <fullName evidence="4">Pimeloyl-ACP methyl ester carboxylesterase</fullName>
    </submittedName>
</protein>
<proteinExistence type="inferred from homology"/>
<dbReference type="InterPro" id="IPR002410">
    <property type="entry name" value="Peptidase_S33"/>
</dbReference>
<dbReference type="Pfam" id="PF12697">
    <property type="entry name" value="Abhydrolase_6"/>
    <property type="match status" value="1"/>
</dbReference>
<evidence type="ECO:0000256" key="2">
    <source>
        <dbReference type="ARBA" id="ARBA00022801"/>
    </source>
</evidence>
<evidence type="ECO:0000313" key="4">
    <source>
        <dbReference type="EMBL" id="MBB4173699.1"/>
    </source>
</evidence>
<dbReference type="InterPro" id="IPR050471">
    <property type="entry name" value="AB_hydrolase"/>
</dbReference>
<organism evidence="4 5">
    <name type="scientific">Sulfitobacter noctilucicola</name>
    <dbReference type="NCBI Taxonomy" id="1342301"/>
    <lineage>
        <taxon>Bacteria</taxon>
        <taxon>Pseudomonadati</taxon>
        <taxon>Pseudomonadota</taxon>
        <taxon>Alphaproteobacteria</taxon>
        <taxon>Rhodobacterales</taxon>
        <taxon>Roseobacteraceae</taxon>
        <taxon>Sulfitobacter</taxon>
    </lineage>
</organism>
<reference evidence="4 5" key="1">
    <citation type="submission" date="2020-08" db="EMBL/GenBank/DDBJ databases">
        <title>Genomic Encyclopedia of Type Strains, Phase IV (KMG-IV): sequencing the most valuable type-strain genomes for metagenomic binning, comparative biology and taxonomic classification.</title>
        <authorList>
            <person name="Goeker M."/>
        </authorList>
    </citation>
    <scope>NUCLEOTIDE SEQUENCE [LARGE SCALE GENOMIC DNA]</scope>
    <source>
        <strain evidence="4 5">DSM 101015</strain>
    </source>
</reference>
<dbReference type="Proteomes" id="UP000565745">
    <property type="component" value="Unassembled WGS sequence"/>
</dbReference>
<gene>
    <name evidence="4" type="ORF">GGR93_001472</name>
</gene>
<evidence type="ECO:0000256" key="1">
    <source>
        <dbReference type="ARBA" id="ARBA00010088"/>
    </source>
</evidence>
<dbReference type="PANTHER" id="PTHR43433">
    <property type="entry name" value="HYDROLASE, ALPHA/BETA FOLD FAMILY PROTEIN"/>
    <property type="match status" value="1"/>
</dbReference>
<comment type="similarity">
    <text evidence="1">Belongs to the peptidase S33 family.</text>
</comment>
<evidence type="ECO:0000259" key="3">
    <source>
        <dbReference type="Pfam" id="PF12697"/>
    </source>
</evidence>
<feature type="domain" description="AB hydrolase-1" evidence="3">
    <location>
        <begin position="57"/>
        <end position="310"/>
    </location>
</feature>
<dbReference type="PRINTS" id="PR00793">
    <property type="entry name" value="PROAMNOPTASE"/>
</dbReference>
<dbReference type="PANTHER" id="PTHR43433:SF5">
    <property type="entry name" value="AB HYDROLASE-1 DOMAIN-CONTAINING PROTEIN"/>
    <property type="match status" value="1"/>
</dbReference>
<keyword evidence="5" id="KW-1185">Reference proteome</keyword>
<sequence>MLLIFFIAVIVALVGLTQWRAARQEAQAEAATPPSGDFVEVGGVPVHYKVMGSGPDLVLIHGASGNLNDFTMGFTDRLTDRFRVILFDRPGLGYTGRPAGHGGAWNAAEETPTEQARLLQSAADQIGVTNPVVLGHSFGGVVALAWGLERPDETAALVLVSAVSEPWPGSLGWTYRVFGSSPGGALAVPLVTGFVPQRVVSDSIESIFAPQQAPDGYAKHIGVGLTLRRESTRANAQQVNALRPHVVEMQKKYSTLTMPIEAVHGDADTIVPLQVHAEVLMGDVPDGNLTVLSGEGHMPHHTSPDAVVDAIDRAAARAGLR</sequence>
<dbReference type="AlphaFoldDB" id="A0A7W6M788"/>
<dbReference type="InterPro" id="IPR029058">
    <property type="entry name" value="AB_hydrolase_fold"/>
</dbReference>
<dbReference type="EMBL" id="JACIFU010000002">
    <property type="protein sequence ID" value="MBB4173699.1"/>
    <property type="molecule type" value="Genomic_DNA"/>
</dbReference>
<dbReference type="GO" id="GO:0008233">
    <property type="term" value="F:peptidase activity"/>
    <property type="evidence" value="ECO:0007669"/>
    <property type="project" value="InterPro"/>
</dbReference>
<dbReference type="GO" id="GO:0006508">
    <property type="term" value="P:proteolysis"/>
    <property type="evidence" value="ECO:0007669"/>
    <property type="project" value="InterPro"/>
</dbReference>